<evidence type="ECO:0000313" key="1">
    <source>
        <dbReference type="EMBL" id="KAA6330800.1"/>
    </source>
</evidence>
<dbReference type="EMBL" id="SNRY01001456">
    <property type="protein sequence ID" value="KAA6330800.1"/>
    <property type="molecule type" value="Genomic_DNA"/>
</dbReference>
<protein>
    <submittedName>
        <fullName evidence="1">Uncharacterized protein</fullName>
    </submittedName>
</protein>
<proteinExistence type="predicted"/>
<dbReference type="AlphaFoldDB" id="A0A5J4RCD9"/>
<gene>
    <name evidence="1" type="ORF">EZS27_020531</name>
</gene>
<dbReference type="PROSITE" id="PS51257">
    <property type="entry name" value="PROKAR_LIPOPROTEIN"/>
    <property type="match status" value="1"/>
</dbReference>
<accession>A0A5J4RCD9</accession>
<sequence length="465" mass="53432">MRSFYYFLVLSLISLLVSCSNDTLLVEDKIEEPELKEQLLLSIDKSFENFEIVVINNRTLREAIYKYSNGWNTLDSIFSFDYKIGDTFKAFFDSDDIDEITGVRDTLEAISYPIKNKNLLLNFESTKSNLIIELISEKYKYLSIFKAYFDDYIISNDLDDKFVKSLRLNTQTIKAETKIIIKSIKDSFTFLIPEDIVLDRSISKIVLELKDADEGIVEVPKVVIPTIVNNLNINGKFELAVGNSIYYTYKYLYDSKLNILKPIDNPFFWESYIPDISFGTTNLEDINLSYFDISAIFTPNDIGIPCLDIQKSIPIKVLFKDSIILDKFYYANSKINLKINGIGYSEQEWKDVCNKISVTLAGIAYPSYTVSGSIDGAFTFIVNPKLLYKSDKILVSADDSNYEIPMISDNIKELQQNTEYLYSFSITKKVEPEPEPEPEPIVPTVLTTYLILRGWYIRNLPISIE</sequence>
<comment type="caution">
    <text evidence="1">The sequence shown here is derived from an EMBL/GenBank/DDBJ whole genome shotgun (WGS) entry which is preliminary data.</text>
</comment>
<reference evidence="1" key="1">
    <citation type="submission" date="2019-03" db="EMBL/GenBank/DDBJ databases">
        <title>Single cell metagenomics reveals metabolic interactions within the superorganism composed of flagellate Streblomastix strix and complex community of Bacteroidetes bacteria on its surface.</title>
        <authorList>
            <person name="Treitli S.C."/>
            <person name="Kolisko M."/>
            <person name="Husnik F."/>
            <person name="Keeling P."/>
            <person name="Hampl V."/>
        </authorList>
    </citation>
    <scope>NUCLEOTIDE SEQUENCE</scope>
    <source>
        <strain evidence="1">STM</strain>
    </source>
</reference>
<name>A0A5J4RCD9_9ZZZZ</name>
<organism evidence="1">
    <name type="scientific">termite gut metagenome</name>
    <dbReference type="NCBI Taxonomy" id="433724"/>
    <lineage>
        <taxon>unclassified sequences</taxon>
        <taxon>metagenomes</taxon>
        <taxon>organismal metagenomes</taxon>
    </lineage>
</organism>